<accession>A0A7W2EDX9</accession>
<dbReference type="EMBL" id="JACEZS010000001">
    <property type="protein sequence ID" value="MBA5604170.1"/>
    <property type="molecule type" value="Genomic_DNA"/>
</dbReference>
<dbReference type="AlphaFoldDB" id="A0A7W2EDX9"/>
<gene>
    <name evidence="1" type="ORF">H3H36_02180</name>
</gene>
<dbReference type="RefSeq" id="WP_182213474.1">
    <property type="nucleotide sequence ID" value="NZ_JACEZS010000001.1"/>
</dbReference>
<evidence type="ECO:0000313" key="1">
    <source>
        <dbReference type="EMBL" id="MBA5604170.1"/>
    </source>
</evidence>
<protein>
    <submittedName>
        <fullName evidence="1">Uncharacterized protein</fullName>
    </submittedName>
</protein>
<sequence>MESIPEPNKRLLAEFAAKERERIVELSSSGQLVELDRMAELLGVTPQAVLDAEASCRTFSVEGVNGRLYPAFYASTHLNRTLLEAVSLRLGRLPGASKWQFFTNPRLSLDGQTPIKALEAGGIDLVVAAAVAFKEG</sequence>
<evidence type="ECO:0000313" key="2">
    <source>
        <dbReference type="Proteomes" id="UP000566711"/>
    </source>
</evidence>
<proteinExistence type="predicted"/>
<comment type="caution">
    <text evidence="1">The sequence shown here is derived from an EMBL/GenBank/DDBJ whole genome shotgun (WGS) entry which is preliminary data.</text>
</comment>
<keyword evidence="2" id="KW-1185">Reference proteome</keyword>
<name>A0A7W2EDX9_9BURK</name>
<dbReference type="Proteomes" id="UP000566711">
    <property type="component" value="Unassembled WGS sequence"/>
</dbReference>
<organism evidence="1 2">
    <name type="scientific">Rugamonas fusca</name>
    <dbReference type="NCBI Taxonomy" id="2758568"/>
    <lineage>
        <taxon>Bacteria</taxon>
        <taxon>Pseudomonadati</taxon>
        <taxon>Pseudomonadota</taxon>
        <taxon>Betaproteobacteria</taxon>
        <taxon>Burkholderiales</taxon>
        <taxon>Oxalobacteraceae</taxon>
        <taxon>Telluria group</taxon>
        <taxon>Rugamonas</taxon>
    </lineage>
</organism>
<reference evidence="1 2" key="1">
    <citation type="submission" date="2020-07" db="EMBL/GenBank/DDBJ databases">
        <title>Novel species isolated from subtropical streams in China.</title>
        <authorList>
            <person name="Lu H."/>
        </authorList>
    </citation>
    <scope>NUCLEOTIDE SEQUENCE [LARGE SCALE GENOMIC DNA]</scope>
    <source>
        <strain evidence="1 2">FT3S</strain>
    </source>
</reference>